<gene>
    <name evidence="2" type="ORF">GCM10010446_55040</name>
</gene>
<protein>
    <recommendedName>
        <fullName evidence="4">SalK</fullName>
    </recommendedName>
</protein>
<dbReference type="Pfam" id="PF21863">
    <property type="entry name" value="HTH_67"/>
    <property type="match status" value="1"/>
</dbReference>
<dbReference type="InterPro" id="IPR054058">
    <property type="entry name" value="HTH_67"/>
</dbReference>
<proteinExistence type="predicted"/>
<evidence type="ECO:0000313" key="2">
    <source>
        <dbReference type="EMBL" id="GAA2962504.1"/>
    </source>
</evidence>
<accession>A0ABN3XKK2</accession>
<dbReference type="EMBL" id="BAAAUD010000053">
    <property type="protein sequence ID" value="GAA2962504.1"/>
    <property type="molecule type" value="Genomic_DNA"/>
</dbReference>
<dbReference type="Proteomes" id="UP001500403">
    <property type="component" value="Unassembled WGS sequence"/>
</dbReference>
<comment type="caution">
    <text evidence="2">The sequence shown here is derived from an EMBL/GenBank/DDBJ whole genome shotgun (WGS) entry which is preliminary data.</text>
</comment>
<dbReference type="RefSeq" id="WP_344498494.1">
    <property type="nucleotide sequence ID" value="NZ_BAAAUD010000053.1"/>
</dbReference>
<evidence type="ECO:0000313" key="3">
    <source>
        <dbReference type="Proteomes" id="UP001500403"/>
    </source>
</evidence>
<evidence type="ECO:0008006" key="4">
    <source>
        <dbReference type="Google" id="ProtNLM"/>
    </source>
</evidence>
<keyword evidence="3" id="KW-1185">Reference proteome</keyword>
<evidence type="ECO:0000256" key="1">
    <source>
        <dbReference type="SAM" id="MobiDB-lite"/>
    </source>
</evidence>
<organism evidence="2 3">
    <name type="scientific">Streptomyces enissocaesilis</name>
    <dbReference type="NCBI Taxonomy" id="332589"/>
    <lineage>
        <taxon>Bacteria</taxon>
        <taxon>Bacillati</taxon>
        <taxon>Actinomycetota</taxon>
        <taxon>Actinomycetes</taxon>
        <taxon>Kitasatosporales</taxon>
        <taxon>Streptomycetaceae</taxon>
        <taxon>Streptomyces</taxon>
        <taxon>Streptomyces rochei group</taxon>
    </lineage>
</organism>
<sequence>MSPSPAQPAARRCQNALNVLHSTVYFSPDLGRELATRGVGDPMGCYLAGRAAALGRVGPGVVTAVFHNFRYDTVARHLPAVWEQVTPEEVLAARLRAVGSTLRRVLGAGTLTARPLREAARLALRAVEGCGRPGRPLYAAHADQPVPEAPHLALWYAATLLREHRGDSHVAALSAAGLDGIEALVSHCASDAGMPRDAVMAQRGWTRQDWAAAEDRLRERGLMTADGALTGRGRRLRTELEEETDRADRGPYRHLGAAGVAELTRLAEEFGRIAGAAGAFPPQLAGFFRPAGDPAENPLGQTGTRGVPLDLTQA</sequence>
<reference evidence="2 3" key="1">
    <citation type="journal article" date="2019" name="Int. J. Syst. Evol. Microbiol.">
        <title>The Global Catalogue of Microorganisms (GCM) 10K type strain sequencing project: providing services to taxonomists for standard genome sequencing and annotation.</title>
        <authorList>
            <consortium name="The Broad Institute Genomics Platform"/>
            <consortium name="The Broad Institute Genome Sequencing Center for Infectious Disease"/>
            <person name="Wu L."/>
            <person name="Ma J."/>
        </authorList>
    </citation>
    <scope>NUCLEOTIDE SEQUENCE [LARGE SCALE GENOMIC DNA]</scope>
    <source>
        <strain evidence="2 3">JCM 9088</strain>
    </source>
</reference>
<feature type="region of interest" description="Disordered" evidence="1">
    <location>
        <begin position="290"/>
        <end position="314"/>
    </location>
</feature>
<name>A0ABN3XKK2_9ACTN</name>
<dbReference type="NCBIfam" id="NF047719">
    <property type="entry name" value="SCO6745_fam_HTH"/>
    <property type="match status" value="1"/>
</dbReference>